<protein>
    <recommendedName>
        <fullName evidence="3">Prophage minor tail protein Z (GPZ)</fullName>
    </recommendedName>
</protein>
<dbReference type="EMBL" id="JAUSVX010000013">
    <property type="protein sequence ID" value="MDQ0472803.1"/>
    <property type="molecule type" value="Genomic_DNA"/>
</dbReference>
<dbReference type="Pfam" id="PF06763">
    <property type="entry name" value="Minor_tail_Z"/>
    <property type="match status" value="1"/>
</dbReference>
<evidence type="ECO:0008006" key="3">
    <source>
        <dbReference type="Google" id="ProtNLM"/>
    </source>
</evidence>
<dbReference type="InterPro" id="IPR010633">
    <property type="entry name" value="Phage_lambda_GpZ"/>
</dbReference>
<reference evidence="1 2" key="1">
    <citation type="submission" date="2023-07" db="EMBL/GenBank/DDBJ databases">
        <title>Genomic Encyclopedia of Type Strains, Phase IV (KMG-IV): sequencing the most valuable type-strain genomes for metagenomic binning, comparative biology and taxonomic classification.</title>
        <authorList>
            <person name="Goeker M."/>
        </authorList>
    </citation>
    <scope>NUCLEOTIDE SEQUENCE [LARGE SCALE GENOMIC DNA]</scope>
    <source>
        <strain evidence="1 2">DSM 19619</strain>
    </source>
</reference>
<sequence length="189" mass="20829">MISIQVGGTIAALEAAFRDLVQADRRNRAYAAAINHTGDRVVMKAVRYAAAKTQLPVRYVKTQVRTYPAGPAKLTWEMVAKGPYITLYKFAQLAGGSARQTAKGVIVPKWGMHRHAFVAGMKTGHIGVFARKGKSRLPIKQLYGPAVPKPLLEDEARTLLEQEVDTRLSARMLHELGREIDRIKAARGV</sequence>
<keyword evidence="2" id="KW-1185">Reference proteome</keyword>
<gene>
    <name evidence="1" type="ORF">QO011_005833</name>
</gene>
<evidence type="ECO:0000313" key="1">
    <source>
        <dbReference type="EMBL" id="MDQ0472803.1"/>
    </source>
</evidence>
<accession>A0ABU0JEU6</accession>
<comment type="caution">
    <text evidence="1">The sequence shown here is derived from an EMBL/GenBank/DDBJ whole genome shotgun (WGS) entry which is preliminary data.</text>
</comment>
<dbReference type="Proteomes" id="UP001242480">
    <property type="component" value="Unassembled WGS sequence"/>
</dbReference>
<evidence type="ECO:0000313" key="2">
    <source>
        <dbReference type="Proteomes" id="UP001242480"/>
    </source>
</evidence>
<dbReference type="RefSeq" id="WP_307280136.1">
    <property type="nucleotide sequence ID" value="NZ_JAUSVX010000013.1"/>
</dbReference>
<name>A0ABU0JEU6_9HYPH</name>
<proteinExistence type="predicted"/>
<organism evidence="1 2">
    <name type="scientific">Labrys wisconsinensis</name>
    <dbReference type="NCBI Taxonomy" id="425677"/>
    <lineage>
        <taxon>Bacteria</taxon>
        <taxon>Pseudomonadati</taxon>
        <taxon>Pseudomonadota</taxon>
        <taxon>Alphaproteobacteria</taxon>
        <taxon>Hyphomicrobiales</taxon>
        <taxon>Xanthobacteraceae</taxon>
        <taxon>Labrys</taxon>
    </lineage>
</organism>